<proteinExistence type="predicted"/>
<dbReference type="EMBL" id="HBFL01000729">
    <property type="protein sequence ID" value="CAD8760478.1"/>
    <property type="molecule type" value="Transcribed_RNA"/>
</dbReference>
<accession>A0A7S0UF04</accession>
<organism evidence="1">
    <name type="scientific">Pseudo-nitzschia delicatissima</name>
    <dbReference type="NCBI Taxonomy" id="44447"/>
    <lineage>
        <taxon>Eukaryota</taxon>
        <taxon>Sar</taxon>
        <taxon>Stramenopiles</taxon>
        <taxon>Ochrophyta</taxon>
        <taxon>Bacillariophyta</taxon>
        <taxon>Bacillariophyceae</taxon>
        <taxon>Bacillariophycidae</taxon>
        <taxon>Bacillariales</taxon>
        <taxon>Bacillariaceae</taxon>
        <taxon>Pseudo-nitzschia</taxon>
    </lineage>
</organism>
<protein>
    <recommendedName>
        <fullName evidence="2">Chlorophyllase</fullName>
    </recommendedName>
</protein>
<evidence type="ECO:0000313" key="1">
    <source>
        <dbReference type="EMBL" id="CAD8760478.1"/>
    </source>
</evidence>
<dbReference type="AlphaFoldDB" id="A0A7S0UF04"/>
<evidence type="ECO:0008006" key="2">
    <source>
        <dbReference type="Google" id="ProtNLM"/>
    </source>
</evidence>
<dbReference type="InterPro" id="IPR029058">
    <property type="entry name" value="AB_hydrolase_fold"/>
</dbReference>
<dbReference type="SUPFAM" id="SSF53474">
    <property type="entry name" value="alpha/beta-Hydrolases"/>
    <property type="match status" value="1"/>
</dbReference>
<dbReference type="Gene3D" id="3.40.50.1820">
    <property type="entry name" value="alpha/beta hydrolase"/>
    <property type="match status" value="1"/>
</dbReference>
<gene>
    <name evidence="1" type="ORF">PDEL1432_LOCUS517</name>
</gene>
<reference evidence="1" key="1">
    <citation type="submission" date="2021-01" db="EMBL/GenBank/DDBJ databases">
        <authorList>
            <person name="Corre E."/>
            <person name="Pelletier E."/>
            <person name="Niang G."/>
            <person name="Scheremetjew M."/>
            <person name="Finn R."/>
            <person name="Kale V."/>
            <person name="Holt S."/>
            <person name="Cochrane G."/>
            <person name="Meng A."/>
            <person name="Brown T."/>
            <person name="Cohen L."/>
        </authorList>
    </citation>
    <scope>NUCLEOTIDE SEQUENCE</scope>
    <source>
        <strain evidence="1">UNC1205</strain>
    </source>
</reference>
<name>A0A7S0UF04_9STRA</name>
<sequence>MRIKSGIPFEGGDAFVSSLCKHMAERAGWDGSLEDGDDIILRQSPPSLISEAFVNRFKILSPRTWWGMIDLESKRGSLTSFNVSTMAQSAMGLLLPVLVLSLFRLAMLRKIHTASTKMSPRMLAASFFSPWSLQCLYQLYYQLSMPLKHFRTMVNAPSSTLVRATDALKLRILHRRAYRTPRYDVYFPPSLESLDKALLFLPGASVAHEAYSEVAARLSDEGFVVAVMSLEPFRLASRHFGANRPSVEQIMQEVTNAIHNLAFENASDELPAKNIEWTLMGHSMGAFGAMQLFRTFLDDPWSNIQTIPKAKSTSTSNMDIKVGKKLVLWGVAAFVEAATDISDQTDVAVLILQGTNDVFVDMKRSRKGELEALFPLNNTTTEYIRGGTHEGFGSYQPIFQVPNNGKKKRSASLDQQHRQACDETVRFLRGQ</sequence>